<keyword evidence="1" id="KW-1133">Transmembrane helix</keyword>
<evidence type="ECO:0000313" key="2">
    <source>
        <dbReference type="EMBL" id="KAK3265260.1"/>
    </source>
</evidence>
<reference evidence="2 3" key="1">
    <citation type="journal article" date="2015" name="Genome Biol. Evol.">
        <title>Comparative Genomics of a Bacterivorous Green Alga Reveals Evolutionary Causalities and Consequences of Phago-Mixotrophic Mode of Nutrition.</title>
        <authorList>
            <person name="Burns J.A."/>
            <person name="Paasch A."/>
            <person name="Narechania A."/>
            <person name="Kim E."/>
        </authorList>
    </citation>
    <scope>NUCLEOTIDE SEQUENCE [LARGE SCALE GENOMIC DNA]</scope>
    <source>
        <strain evidence="2 3">PLY_AMNH</strain>
    </source>
</reference>
<feature type="transmembrane region" description="Helical" evidence="1">
    <location>
        <begin position="113"/>
        <end position="132"/>
    </location>
</feature>
<accession>A0AAE0FTC6</accession>
<proteinExistence type="predicted"/>
<evidence type="ECO:0000313" key="3">
    <source>
        <dbReference type="Proteomes" id="UP001190700"/>
    </source>
</evidence>
<dbReference type="Proteomes" id="UP001190700">
    <property type="component" value="Unassembled WGS sequence"/>
</dbReference>
<evidence type="ECO:0000256" key="1">
    <source>
        <dbReference type="SAM" id="Phobius"/>
    </source>
</evidence>
<keyword evidence="1" id="KW-0472">Membrane</keyword>
<name>A0AAE0FTC6_9CHLO</name>
<keyword evidence="1" id="KW-0812">Transmembrane</keyword>
<organism evidence="2 3">
    <name type="scientific">Cymbomonas tetramitiformis</name>
    <dbReference type="NCBI Taxonomy" id="36881"/>
    <lineage>
        <taxon>Eukaryota</taxon>
        <taxon>Viridiplantae</taxon>
        <taxon>Chlorophyta</taxon>
        <taxon>Pyramimonadophyceae</taxon>
        <taxon>Pyramimonadales</taxon>
        <taxon>Pyramimonadaceae</taxon>
        <taxon>Cymbomonas</taxon>
    </lineage>
</organism>
<keyword evidence="3" id="KW-1185">Reference proteome</keyword>
<sequence length="311" mass="33801">MDGLSDVAAVYLATRPRAPSQSVAAGGARQGRRCEVCVGGLAQDMFRSRMGSLNPFKQKLDGMDDDEPDLPVPTPAFMLESLTDISVVSADGTLHTKPPPAINDVIEMTISKIILIIILVVLAWGTLIMQSAPEARYQERALQGLNQLHYQYGNSSAAFQQSVAVYASSKNNDFQLYEANTTDCDAASDAISVDDPSLLYLKVNGEVHSSYSEEDAVSSLRHLELLFVGLNREVDQASGVTTYVQCRVDESIGPAETAFKCDSAAVFDLRDYSKRMATNYLLQVAPILLMGTAILAMMLIGMINTMFEPII</sequence>
<comment type="caution">
    <text evidence="2">The sequence shown here is derived from an EMBL/GenBank/DDBJ whole genome shotgun (WGS) entry which is preliminary data.</text>
</comment>
<dbReference type="AlphaFoldDB" id="A0AAE0FTC6"/>
<gene>
    <name evidence="2" type="ORF">CYMTET_26043</name>
</gene>
<dbReference type="EMBL" id="LGRX02014045">
    <property type="protein sequence ID" value="KAK3265260.1"/>
    <property type="molecule type" value="Genomic_DNA"/>
</dbReference>
<protein>
    <submittedName>
        <fullName evidence="2">Uncharacterized protein</fullName>
    </submittedName>
</protein>
<feature type="non-terminal residue" evidence="2">
    <location>
        <position position="311"/>
    </location>
</feature>
<feature type="transmembrane region" description="Helical" evidence="1">
    <location>
        <begin position="280"/>
        <end position="303"/>
    </location>
</feature>